<evidence type="ECO:0000256" key="6">
    <source>
        <dbReference type="SAM" id="SignalP"/>
    </source>
</evidence>
<dbReference type="Proteomes" id="UP000199150">
    <property type="component" value="Unassembled WGS sequence"/>
</dbReference>
<feature type="chain" id="PRO_5011642931" evidence="6">
    <location>
        <begin position="24"/>
        <end position="209"/>
    </location>
</feature>
<evidence type="ECO:0000256" key="5">
    <source>
        <dbReference type="ARBA" id="ARBA00023136"/>
    </source>
</evidence>
<dbReference type="OrthoDB" id="9804152at2"/>
<comment type="subcellular location">
    <subcellularLocation>
        <location evidence="1">Membrane</location>
        <topology evidence="1">Single-pass membrane protein</topology>
    </subcellularLocation>
</comment>
<dbReference type="AlphaFoldDB" id="A0A1G4QEQ8"/>
<dbReference type="GO" id="GO:0016020">
    <property type="term" value="C:membrane"/>
    <property type="evidence" value="ECO:0007669"/>
    <property type="project" value="UniProtKB-SubCell"/>
</dbReference>
<proteinExistence type="inferred from homology"/>
<keyword evidence="8" id="KW-1185">Reference proteome</keyword>
<dbReference type="InterPro" id="IPR007156">
    <property type="entry name" value="MamQ_LemA"/>
</dbReference>
<dbReference type="Pfam" id="PF04011">
    <property type="entry name" value="LemA"/>
    <property type="match status" value="1"/>
</dbReference>
<organism evidence="7 8">
    <name type="scientific">Asticcacaulis taihuensis</name>
    <dbReference type="NCBI Taxonomy" id="260084"/>
    <lineage>
        <taxon>Bacteria</taxon>
        <taxon>Pseudomonadati</taxon>
        <taxon>Pseudomonadota</taxon>
        <taxon>Alphaproteobacteria</taxon>
        <taxon>Caulobacterales</taxon>
        <taxon>Caulobacteraceae</taxon>
        <taxon>Asticcacaulis</taxon>
    </lineage>
</organism>
<keyword evidence="4" id="KW-1133">Transmembrane helix</keyword>
<dbReference type="InterPro" id="IPR023353">
    <property type="entry name" value="LemA-like_dom_sf"/>
</dbReference>
<protein>
    <submittedName>
        <fullName evidence="7">LemA protein</fullName>
    </submittedName>
</protein>
<dbReference type="PROSITE" id="PS51257">
    <property type="entry name" value="PROKAR_LIPOPROTEIN"/>
    <property type="match status" value="1"/>
</dbReference>
<keyword evidence="3" id="KW-0812">Transmembrane</keyword>
<evidence type="ECO:0000313" key="7">
    <source>
        <dbReference type="EMBL" id="SCW42911.1"/>
    </source>
</evidence>
<dbReference type="RefSeq" id="WP_090644739.1">
    <property type="nucleotide sequence ID" value="NZ_CBCRYE010000001.1"/>
</dbReference>
<gene>
    <name evidence="7" type="ORF">SAMN02927928_1160</name>
</gene>
<comment type="similarity">
    <text evidence="2">Belongs to the LemA family.</text>
</comment>
<keyword evidence="5" id="KW-0472">Membrane</keyword>
<accession>A0A1G4QEQ8</accession>
<evidence type="ECO:0000256" key="3">
    <source>
        <dbReference type="ARBA" id="ARBA00022692"/>
    </source>
</evidence>
<feature type="signal peptide" evidence="6">
    <location>
        <begin position="1"/>
        <end position="23"/>
    </location>
</feature>
<dbReference type="EMBL" id="FMTS01000001">
    <property type="protein sequence ID" value="SCW42911.1"/>
    <property type="molecule type" value="Genomic_DNA"/>
</dbReference>
<dbReference type="STRING" id="260084.SAMN02927928_1160"/>
<reference evidence="8" key="1">
    <citation type="submission" date="2016-10" db="EMBL/GenBank/DDBJ databases">
        <authorList>
            <person name="Varghese N."/>
            <person name="Submissions S."/>
        </authorList>
    </citation>
    <scope>NUCLEOTIDE SEQUENCE [LARGE SCALE GENOMIC DNA]</scope>
    <source>
        <strain evidence="8">CGMCC 1.3431</strain>
    </source>
</reference>
<keyword evidence="6" id="KW-0732">Signal</keyword>
<sequence>MKFSRIFGLVAAAGLALSLVGCGVNNIPTKEEQAKQSWADVQNAYQNRADLIPNLVATVKGAAAHEEGTLTAVVEARAKATSVTVDASTINDPAKFKQFQQSQDGLSSALGRLMVIQEQYPNLKANENFLTLQSQIEGVNNRITVARRDYNAAATAYNLSLRTFPSVIWAKTLYGSSKPMELFTAQAGAETAPVVSFDKPAAPAASASN</sequence>
<dbReference type="Gene3D" id="1.20.1440.20">
    <property type="entry name" value="LemA-like domain"/>
    <property type="match status" value="1"/>
</dbReference>
<dbReference type="SUPFAM" id="SSF140478">
    <property type="entry name" value="LemA-like"/>
    <property type="match status" value="1"/>
</dbReference>
<evidence type="ECO:0000256" key="4">
    <source>
        <dbReference type="ARBA" id="ARBA00022989"/>
    </source>
</evidence>
<evidence type="ECO:0000256" key="1">
    <source>
        <dbReference type="ARBA" id="ARBA00004167"/>
    </source>
</evidence>
<name>A0A1G4QEQ8_9CAUL</name>
<dbReference type="PANTHER" id="PTHR34478:SF2">
    <property type="entry name" value="MEMBRANE PROTEIN"/>
    <property type="match status" value="1"/>
</dbReference>
<dbReference type="PANTHER" id="PTHR34478">
    <property type="entry name" value="PROTEIN LEMA"/>
    <property type="match status" value="1"/>
</dbReference>
<evidence type="ECO:0000256" key="2">
    <source>
        <dbReference type="ARBA" id="ARBA00008854"/>
    </source>
</evidence>
<evidence type="ECO:0000313" key="8">
    <source>
        <dbReference type="Proteomes" id="UP000199150"/>
    </source>
</evidence>